<feature type="transmembrane region" description="Helical" evidence="7">
    <location>
        <begin position="31"/>
        <end position="53"/>
    </location>
</feature>
<dbReference type="Gene3D" id="1.20.120.80">
    <property type="entry name" value="Cytochrome c oxidase, subunit III, four-helix bundle"/>
    <property type="match status" value="1"/>
</dbReference>
<organism evidence="9">
    <name type="scientific">Roseihalotalea indica</name>
    <dbReference type="NCBI Taxonomy" id="2867963"/>
    <lineage>
        <taxon>Bacteria</taxon>
        <taxon>Pseudomonadati</taxon>
        <taxon>Bacteroidota</taxon>
        <taxon>Cytophagia</taxon>
        <taxon>Cytophagales</taxon>
        <taxon>Catalimonadaceae</taxon>
        <taxon>Roseihalotalea</taxon>
    </lineage>
</organism>
<evidence type="ECO:0000256" key="1">
    <source>
        <dbReference type="ARBA" id="ARBA00004141"/>
    </source>
</evidence>
<dbReference type="InterPro" id="IPR013833">
    <property type="entry name" value="Cyt_c_oxidase_su3_a-hlx"/>
</dbReference>
<dbReference type="Pfam" id="PF00510">
    <property type="entry name" value="COX3"/>
    <property type="match status" value="1"/>
</dbReference>
<dbReference type="InterPro" id="IPR000298">
    <property type="entry name" value="Cyt_c_oxidase-like_su3"/>
</dbReference>
<proteinExistence type="inferred from homology"/>
<dbReference type="PROSITE" id="PS50253">
    <property type="entry name" value="COX3"/>
    <property type="match status" value="1"/>
</dbReference>
<evidence type="ECO:0000259" key="8">
    <source>
        <dbReference type="PROSITE" id="PS50253"/>
    </source>
</evidence>
<dbReference type="GO" id="GO:0019646">
    <property type="term" value="P:aerobic electron transport chain"/>
    <property type="evidence" value="ECO:0007669"/>
    <property type="project" value="InterPro"/>
</dbReference>
<dbReference type="InterPro" id="IPR024791">
    <property type="entry name" value="Cyt_c/ubiquinol_Oxase_su3"/>
</dbReference>
<dbReference type="PANTHER" id="PTHR11403:SF10">
    <property type="entry name" value="CYTOCHROME C OXIDASE"/>
    <property type="match status" value="1"/>
</dbReference>
<accession>A0AA49GLA9</accession>
<reference evidence="9" key="2">
    <citation type="journal article" date="2024" name="Antonie Van Leeuwenhoek">
        <title>Roseihalotalea indica gen. nov., sp. nov., a halophilic Bacteroidetes from mesopelagic Southwest Indian Ocean with higher carbohydrate metabolic potential.</title>
        <authorList>
            <person name="Chen B."/>
            <person name="Zhang M."/>
            <person name="Lin D."/>
            <person name="Ye J."/>
            <person name="Tang K."/>
        </authorList>
    </citation>
    <scope>NUCLEOTIDE SEQUENCE</scope>
    <source>
        <strain evidence="9">TK19036</strain>
    </source>
</reference>
<feature type="transmembrane region" description="Helical" evidence="7">
    <location>
        <begin position="68"/>
        <end position="88"/>
    </location>
</feature>
<dbReference type="GO" id="GO:0005886">
    <property type="term" value="C:plasma membrane"/>
    <property type="evidence" value="ECO:0007669"/>
    <property type="project" value="UniProtKB-SubCell"/>
</dbReference>
<evidence type="ECO:0000313" key="9">
    <source>
        <dbReference type="EMBL" id="WKN36922.1"/>
    </source>
</evidence>
<evidence type="ECO:0000256" key="7">
    <source>
        <dbReference type="SAM" id="Phobius"/>
    </source>
</evidence>
<evidence type="ECO:0000256" key="5">
    <source>
        <dbReference type="ARBA" id="ARBA00023136"/>
    </source>
</evidence>
<dbReference type="EMBL" id="CP120682">
    <property type="protein sequence ID" value="WKN36922.1"/>
    <property type="molecule type" value="Genomic_DNA"/>
</dbReference>
<keyword evidence="5 7" id="KW-0472">Membrane</keyword>
<dbReference type="PANTHER" id="PTHR11403">
    <property type="entry name" value="CYTOCHROME C OXIDASE SUBUNIT III"/>
    <property type="match status" value="1"/>
</dbReference>
<comment type="subcellular location">
    <subcellularLocation>
        <location evidence="6">Cell membrane</location>
        <topology evidence="6">Multi-pass membrane protein</topology>
    </subcellularLocation>
    <subcellularLocation>
        <location evidence="1">Membrane</location>
        <topology evidence="1">Multi-pass membrane protein</topology>
    </subcellularLocation>
</comment>
<comment type="similarity">
    <text evidence="2 6">Belongs to the cytochrome c oxidase subunit 3 family.</text>
</comment>
<dbReference type="GO" id="GO:0004129">
    <property type="term" value="F:cytochrome-c oxidase activity"/>
    <property type="evidence" value="ECO:0007669"/>
    <property type="project" value="InterPro"/>
</dbReference>
<feature type="transmembrane region" description="Helical" evidence="7">
    <location>
        <begin position="137"/>
        <end position="162"/>
    </location>
</feature>
<evidence type="ECO:0000256" key="2">
    <source>
        <dbReference type="ARBA" id="ARBA00010581"/>
    </source>
</evidence>
<dbReference type="InterPro" id="IPR035973">
    <property type="entry name" value="Cyt_c_oxidase_su3-like_sf"/>
</dbReference>
<name>A0AA49GLA9_9BACT</name>
<feature type="transmembrane region" description="Helical" evidence="7">
    <location>
        <begin position="183"/>
        <end position="200"/>
    </location>
</feature>
<evidence type="ECO:0000256" key="3">
    <source>
        <dbReference type="ARBA" id="ARBA00022692"/>
    </source>
</evidence>
<dbReference type="SUPFAM" id="SSF81452">
    <property type="entry name" value="Cytochrome c oxidase subunit III-like"/>
    <property type="match status" value="1"/>
</dbReference>
<dbReference type="AlphaFoldDB" id="A0AA49GLA9"/>
<protein>
    <submittedName>
        <fullName evidence="9">Cytochrome c oxidase subunit 3</fullName>
    </submittedName>
</protein>
<keyword evidence="3 6" id="KW-0812">Transmembrane</keyword>
<keyword evidence="4 7" id="KW-1133">Transmembrane helix</keyword>
<evidence type="ECO:0000256" key="4">
    <source>
        <dbReference type="ARBA" id="ARBA00022989"/>
    </source>
</evidence>
<feature type="transmembrane region" description="Helical" evidence="7">
    <location>
        <begin position="100"/>
        <end position="117"/>
    </location>
</feature>
<feature type="domain" description="Heme-copper oxidase subunit III family profile" evidence="8">
    <location>
        <begin position="30"/>
        <end position="202"/>
    </location>
</feature>
<gene>
    <name evidence="9" type="ORF">K4G66_31640</name>
</gene>
<sequence>MDRSVEIKKELQPVAWAEEPKQTLSMHPQKFALWLFIVTVVMVFAAFTSAYIVRRAEGNWLDFELPTLFWTTSGIILLSSVSMHWAYYSAKKDQLVQLKIALFITLGLGIAFLVGQFEAWGALVDQDVFFVGNPAGSFVYVLSGVHGLHIISALLFLGIVVFKAFRYKVHSKRMDALEMCVTYWHFLDGLWIYLFLFLLLNR</sequence>
<reference evidence="9" key="1">
    <citation type="journal article" date="2023" name="Comput. Struct. Biotechnol. J.">
        <title>Discovery of a novel marine Bacteroidetes with a rich repertoire of carbohydrate-active enzymes.</title>
        <authorList>
            <person name="Chen B."/>
            <person name="Liu G."/>
            <person name="Chen Q."/>
            <person name="Wang H."/>
            <person name="Liu L."/>
            <person name="Tang K."/>
        </authorList>
    </citation>
    <scope>NUCLEOTIDE SEQUENCE</scope>
    <source>
        <strain evidence="9">TK19036</strain>
    </source>
</reference>
<evidence type="ECO:0000256" key="6">
    <source>
        <dbReference type="RuleBase" id="RU003376"/>
    </source>
</evidence>